<evidence type="ECO:0000313" key="1">
    <source>
        <dbReference type="EMBL" id="KAJ9054949.1"/>
    </source>
</evidence>
<organism evidence="1 2">
    <name type="scientific">Entomophthora muscae</name>
    <dbReference type="NCBI Taxonomy" id="34485"/>
    <lineage>
        <taxon>Eukaryota</taxon>
        <taxon>Fungi</taxon>
        <taxon>Fungi incertae sedis</taxon>
        <taxon>Zoopagomycota</taxon>
        <taxon>Entomophthoromycotina</taxon>
        <taxon>Entomophthoromycetes</taxon>
        <taxon>Entomophthorales</taxon>
        <taxon>Entomophthoraceae</taxon>
        <taxon>Entomophthora</taxon>
    </lineage>
</organism>
<protein>
    <submittedName>
        <fullName evidence="1">Uncharacterized protein</fullName>
    </submittedName>
</protein>
<proteinExistence type="predicted"/>
<reference evidence="1" key="1">
    <citation type="submission" date="2022-04" db="EMBL/GenBank/DDBJ databases">
        <title>Genome of the entomopathogenic fungus Entomophthora muscae.</title>
        <authorList>
            <person name="Elya C."/>
            <person name="Lovett B.R."/>
            <person name="Lee E."/>
            <person name="Macias A.M."/>
            <person name="Hajek A.E."/>
            <person name="De Bivort B.L."/>
            <person name="Kasson M.T."/>
            <person name="De Fine Licht H.H."/>
            <person name="Stajich J.E."/>
        </authorList>
    </citation>
    <scope>NUCLEOTIDE SEQUENCE</scope>
    <source>
        <strain evidence="1">Berkeley</strain>
    </source>
</reference>
<keyword evidence="2" id="KW-1185">Reference proteome</keyword>
<dbReference type="Proteomes" id="UP001165960">
    <property type="component" value="Unassembled WGS sequence"/>
</dbReference>
<gene>
    <name evidence="1" type="ORF">DSO57_1009107</name>
</gene>
<evidence type="ECO:0000313" key="2">
    <source>
        <dbReference type="Proteomes" id="UP001165960"/>
    </source>
</evidence>
<comment type="caution">
    <text evidence="1">The sequence shown here is derived from an EMBL/GenBank/DDBJ whole genome shotgun (WGS) entry which is preliminary data.</text>
</comment>
<name>A0ACC2RY32_9FUNG</name>
<accession>A0ACC2RY32</accession>
<sequence length="69" mass="8014">MPWQDKMFRTVDLVLVLISVPQTLKLGNRFEWREKEVIDKVTGSSSALKRMYLTPLHMENIAFGVKGYT</sequence>
<dbReference type="EMBL" id="QTSX02006418">
    <property type="protein sequence ID" value="KAJ9054949.1"/>
    <property type="molecule type" value="Genomic_DNA"/>
</dbReference>